<evidence type="ECO:0000313" key="13">
    <source>
        <dbReference type="EMBL" id="MCD1653720.1"/>
    </source>
</evidence>
<comment type="caution">
    <text evidence="10">Lacks conserved residue(s) required for the propagation of feature annotation.</text>
</comment>
<dbReference type="Pfam" id="PF00365">
    <property type="entry name" value="PFK"/>
    <property type="match status" value="1"/>
</dbReference>
<feature type="compositionally biased region" description="Basic residues" evidence="11">
    <location>
        <begin position="649"/>
        <end position="658"/>
    </location>
</feature>
<organism evidence="13 14">
    <name type="scientific">Teretinema zuelzerae</name>
    <dbReference type="NCBI Taxonomy" id="156"/>
    <lineage>
        <taxon>Bacteria</taxon>
        <taxon>Pseudomonadati</taxon>
        <taxon>Spirochaetota</taxon>
        <taxon>Spirochaetia</taxon>
        <taxon>Spirochaetales</taxon>
        <taxon>Treponemataceae</taxon>
        <taxon>Teretinema</taxon>
    </lineage>
</organism>
<evidence type="ECO:0000256" key="3">
    <source>
        <dbReference type="ARBA" id="ARBA00022490"/>
    </source>
</evidence>
<evidence type="ECO:0000313" key="14">
    <source>
        <dbReference type="Proteomes" id="UP001198163"/>
    </source>
</evidence>
<feature type="binding site" description="in other chain" evidence="10">
    <location>
        <begin position="425"/>
        <end position="428"/>
    </location>
    <ligand>
        <name>substrate</name>
        <note>ligand shared between dimeric partners</note>
    </ligand>
</feature>
<dbReference type="Gene3D" id="3.40.50.460">
    <property type="entry name" value="Phosphofructokinase domain"/>
    <property type="match status" value="1"/>
</dbReference>
<proteinExistence type="inferred from homology"/>
<dbReference type="GO" id="GO:0003872">
    <property type="term" value="F:6-phosphofructokinase activity"/>
    <property type="evidence" value="ECO:0007669"/>
    <property type="project" value="UniProtKB-UniRule"/>
</dbReference>
<dbReference type="AlphaFoldDB" id="A0AAE3EFA4"/>
<dbReference type="PRINTS" id="PR00476">
    <property type="entry name" value="PHFRCTKINASE"/>
</dbReference>
<comment type="catalytic activity">
    <reaction evidence="9 10">
        <text>beta-D-fructose 6-phosphate + diphosphate = beta-D-fructose 1,6-bisphosphate + phosphate + H(+)</text>
        <dbReference type="Rhea" id="RHEA:13613"/>
        <dbReference type="ChEBI" id="CHEBI:15378"/>
        <dbReference type="ChEBI" id="CHEBI:32966"/>
        <dbReference type="ChEBI" id="CHEBI:33019"/>
        <dbReference type="ChEBI" id="CHEBI:43474"/>
        <dbReference type="ChEBI" id="CHEBI:57634"/>
        <dbReference type="EC" id="2.7.1.90"/>
    </reaction>
</comment>
<dbReference type="PANTHER" id="PTHR43650:SF1">
    <property type="entry name" value="PYROPHOSPHATE--FRUCTOSE 6-PHOSPHATE 1-PHOSPHOTRANSFERASE SUBUNIT BETA 2"/>
    <property type="match status" value="1"/>
</dbReference>
<dbReference type="Gene3D" id="3.40.50.450">
    <property type="match status" value="1"/>
</dbReference>
<dbReference type="Proteomes" id="UP001198163">
    <property type="component" value="Unassembled WGS sequence"/>
</dbReference>
<comment type="subcellular location">
    <subcellularLocation>
        <location evidence="10">Cytoplasm</location>
    </subcellularLocation>
</comment>
<keyword evidence="7 10" id="KW-0460">Magnesium</keyword>
<feature type="site" description="Important for catalytic activity and substrate specificity; stabilizes the transition state when the phosphoryl donor is PPi; prevents ATP from binding by mimicking the alpha-phosphate group of ATP" evidence="10">
    <location>
        <position position="176"/>
    </location>
</feature>
<dbReference type="InterPro" id="IPR022953">
    <property type="entry name" value="ATP_PFK"/>
</dbReference>
<evidence type="ECO:0000256" key="11">
    <source>
        <dbReference type="SAM" id="MobiDB-lite"/>
    </source>
</evidence>
<evidence type="ECO:0000256" key="6">
    <source>
        <dbReference type="ARBA" id="ARBA00022777"/>
    </source>
</evidence>
<dbReference type="InterPro" id="IPR011183">
    <property type="entry name" value="PfpB_PPi_PFK"/>
</dbReference>
<feature type="binding site" evidence="10">
    <location>
        <begin position="242"/>
        <end position="243"/>
    </location>
    <ligand>
        <name>substrate</name>
        <note>ligand shared between dimeric partners</note>
    </ligand>
</feature>
<feature type="binding site" description="in other chain" evidence="10">
    <location>
        <position position="311"/>
    </location>
    <ligand>
        <name>substrate</name>
        <note>ligand shared between dimeric partners</note>
    </ligand>
</feature>
<dbReference type="GO" id="GO:0005829">
    <property type="term" value="C:cytosol"/>
    <property type="evidence" value="ECO:0007669"/>
    <property type="project" value="TreeGrafter"/>
</dbReference>
<dbReference type="GO" id="GO:0009749">
    <property type="term" value="P:response to glucose"/>
    <property type="evidence" value="ECO:0007669"/>
    <property type="project" value="TreeGrafter"/>
</dbReference>
<dbReference type="NCBIfam" id="NF005482">
    <property type="entry name" value="PRK07085.1"/>
    <property type="match status" value="1"/>
</dbReference>
<dbReference type="NCBIfam" id="TIGR02477">
    <property type="entry name" value="PFKA_PPi"/>
    <property type="match status" value="1"/>
</dbReference>
<name>A0AAE3EFA4_9SPIR</name>
<comment type="caution">
    <text evidence="13">The sequence shown here is derived from an EMBL/GenBank/DDBJ whole genome shotgun (WGS) entry which is preliminary data.</text>
</comment>
<comment type="cofactor">
    <cofactor evidence="1 10">
        <name>Mg(2+)</name>
        <dbReference type="ChEBI" id="CHEBI:18420"/>
    </cofactor>
</comment>
<evidence type="ECO:0000259" key="12">
    <source>
        <dbReference type="Pfam" id="PF00365"/>
    </source>
</evidence>
<keyword evidence="6 10" id="KW-0418">Kinase</keyword>
<keyword evidence="14" id="KW-1185">Reference proteome</keyword>
<dbReference type="GO" id="GO:0006002">
    <property type="term" value="P:fructose 6-phosphate metabolic process"/>
    <property type="evidence" value="ECO:0007669"/>
    <property type="project" value="InterPro"/>
</dbReference>
<comment type="subunit">
    <text evidence="10">Homodimer.</text>
</comment>
<evidence type="ECO:0000256" key="9">
    <source>
        <dbReference type="ARBA" id="ARBA00048072"/>
    </source>
</evidence>
<comment type="similarity">
    <text evidence="10">Belongs to the phosphofructokinase type A (PFKA) family. PPi-dependent PFK group II subfamily. Clade 'Long' sub-subfamily.</text>
</comment>
<dbReference type="EC" id="2.7.1.90" evidence="10"/>
<feature type="domain" description="Phosphofructokinase" evidence="12">
    <location>
        <begin position="73"/>
        <end position="315"/>
    </location>
</feature>
<gene>
    <name evidence="10" type="primary">pfp</name>
    <name evidence="13" type="ORF">K7J14_03280</name>
</gene>
<reference evidence="13" key="1">
    <citation type="submission" date="2021-08" db="EMBL/GenBank/DDBJ databases">
        <title>Comparative analyses of Brucepasteria parasyntrophica and Teretinema zuelzerae.</title>
        <authorList>
            <person name="Song Y."/>
            <person name="Brune A."/>
        </authorList>
    </citation>
    <scope>NUCLEOTIDE SEQUENCE</scope>
    <source>
        <strain evidence="13">DSM 1903</strain>
    </source>
</reference>
<comment type="pathway">
    <text evidence="10">Carbohydrate degradation; glycolysis; D-glyceraldehyde 3-phosphate and glycerone phosphate from D-glucose: step 3/4.</text>
</comment>
<evidence type="ECO:0000256" key="4">
    <source>
        <dbReference type="ARBA" id="ARBA00022679"/>
    </source>
</evidence>
<keyword evidence="3 10" id="KW-0963">Cytoplasm</keyword>
<dbReference type="InterPro" id="IPR035966">
    <property type="entry name" value="PKF_sf"/>
</dbReference>
<protein>
    <recommendedName>
        <fullName evidence="10">Pyrophosphate--fructose 6-phosphate 1-phosphotransferase</fullName>
        <ecNumber evidence="10">2.7.1.90</ecNumber>
    </recommendedName>
    <alternativeName>
        <fullName evidence="10">6-phosphofructokinase, pyrophosphate dependent</fullName>
    </alternativeName>
    <alternativeName>
        <fullName evidence="10">PPi-dependent phosphofructokinase</fullName>
        <shortName evidence="10">PPi-PFK</shortName>
    </alternativeName>
    <alternativeName>
        <fullName evidence="10">Pyrophosphate-dependent 6-phosphofructose-1-kinase</fullName>
    </alternativeName>
</protein>
<dbReference type="GO" id="GO:0047334">
    <property type="term" value="F:diphosphate-fructose-6-phosphate 1-phosphotransferase activity"/>
    <property type="evidence" value="ECO:0007669"/>
    <property type="project" value="UniProtKB-EC"/>
</dbReference>
<evidence type="ECO:0000256" key="10">
    <source>
        <dbReference type="HAMAP-Rule" id="MF_01980"/>
    </source>
</evidence>
<dbReference type="InterPro" id="IPR000023">
    <property type="entry name" value="Phosphofructokinase_dom"/>
</dbReference>
<keyword evidence="5 10" id="KW-0479">Metal-binding</keyword>
<evidence type="ECO:0000256" key="5">
    <source>
        <dbReference type="ARBA" id="ARBA00022723"/>
    </source>
</evidence>
<feature type="binding site" description="in other chain" evidence="10">
    <location>
        <begin position="250"/>
        <end position="252"/>
    </location>
    <ligand>
        <name>substrate</name>
        <note>ligand shared between dimeric partners</note>
    </ligand>
</feature>
<accession>A0AAE3EFA4</accession>
<sequence length="658" mass="70351">MKLSALQTARYQYAPKLPAVLTAKLEQIAIEAGKPTQSMANQAELKELFKHTYGKPMVNFKKGKNPNAGKKLRVGVILSGGQAPGGHNVIAGIYDGLKKGNPESKLFGFLGGPSGLIEGSYVEIKDKFMDEYRNTGGFDIIGSGRTKIETADQIAASMATAKKMKLDAVIVIGGDDSNTNAALLAEHFVASGMSTQVIGVPKTIDGDLKNDMIETSFGFDTACKTYSEVIGNIERDANSAKKYWHFVKLMGRSASHIALECALQTQPNVCLISEEVEANKMTLRQITDYLCGIIAKRAENNENFGVILIPEGLVEFVPEMKILIAELNDLMSVKADEFNKLAGFDAQAAWLAKNLSKASADAFASLPAAIAAQFLMDRDPHGNVQVSRIETEKLLISLVEEKLKAMKKAGTYKGKFSSYNHFFGYEGRCAFPSNFDADYCYALGFTAFVLTNAGLTGYLSSVRNLTAPAKEWIAGGVPLTMMMNMEQRHGSQKPVIRKALVELDGKPFKAFAKNRDVWAIKTSFVFPGAIQYYGPDEVCNQPTQTLLLERGIAKPAAKAKSGAKAPAKAAAKADKPAKAPVAKKAAAKADKPAKAPVAKKAAAKADKPAKAPIAKKAAVKADKPAKAPAAKKAAAKADKPAKAPAAKKATAKKPAAKK</sequence>
<comment type="activity regulation">
    <text evidence="10">Non-allosteric.</text>
</comment>
<feature type="binding site" description="in other chain" evidence="10">
    <location>
        <begin position="203"/>
        <end position="205"/>
    </location>
    <ligand>
        <name>substrate</name>
        <note>ligand shared between dimeric partners</note>
    </ligand>
</feature>
<feature type="binding site" evidence="10">
    <location>
        <position position="175"/>
    </location>
    <ligand>
        <name>Mg(2+)</name>
        <dbReference type="ChEBI" id="CHEBI:18420"/>
        <note>catalytic</note>
    </ligand>
</feature>
<evidence type="ECO:0000256" key="1">
    <source>
        <dbReference type="ARBA" id="ARBA00001946"/>
    </source>
</evidence>
<evidence type="ECO:0000256" key="7">
    <source>
        <dbReference type="ARBA" id="ARBA00022842"/>
    </source>
</evidence>
<keyword evidence="8 10" id="KW-0324">Glycolysis</keyword>
<dbReference type="SUPFAM" id="SSF53784">
    <property type="entry name" value="Phosphofructokinase"/>
    <property type="match status" value="1"/>
</dbReference>
<dbReference type="Gene3D" id="1.10.10.480">
    <property type="entry name" value="Phosphofructokinase, domain 3"/>
    <property type="match status" value="1"/>
</dbReference>
<feature type="active site" description="Proton acceptor" evidence="10">
    <location>
        <position position="205"/>
    </location>
</feature>
<dbReference type="HAMAP" id="MF_01980">
    <property type="entry name" value="Phosphofructokinase_II_Long"/>
    <property type="match status" value="1"/>
</dbReference>
<dbReference type="EMBL" id="JAINWA010000001">
    <property type="protein sequence ID" value="MCD1653720.1"/>
    <property type="molecule type" value="Genomic_DNA"/>
</dbReference>
<evidence type="ECO:0000256" key="2">
    <source>
        <dbReference type="ARBA" id="ARBA00003138"/>
    </source>
</evidence>
<dbReference type="GO" id="GO:0046872">
    <property type="term" value="F:metal ion binding"/>
    <property type="evidence" value="ECO:0007669"/>
    <property type="project" value="UniProtKB-KW"/>
</dbReference>
<evidence type="ECO:0000256" key="8">
    <source>
        <dbReference type="ARBA" id="ARBA00023152"/>
    </source>
</evidence>
<feature type="compositionally biased region" description="Low complexity" evidence="11">
    <location>
        <begin position="558"/>
        <end position="570"/>
    </location>
</feature>
<feature type="binding site" evidence="10">
    <location>
        <position position="81"/>
    </location>
    <ligand>
        <name>diphosphate</name>
        <dbReference type="ChEBI" id="CHEBI:33019"/>
    </ligand>
</feature>
<feature type="site" description="Important for catalytic activity; stabilizes the transition state when the phosphoryl donor is PPi" evidence="10">
    <location>
        <position position="202"/>
    </location>
</feature>
<dbReference type="PIRSF" id="PIRSF005677">
    <property type="entry name" value="PPi_PFK_PfpB"/>
    <property type="match status" value="1"/>
</dbReference>
<feature type="region of interest" description="Disordered" evidence="11">
    <location>
        <begin position="558"/>
        <end position="658"/>
    </location>
</feature>
<comment type="function">
    <text evidence="2 10">Catalyzes the phosphorylation of D-fructose 6-phosphate, the first committing step of glycolysis. Uses inorganic phosphate (PPi) as phosphoryl donor instead of ATP like common ATP-dependent phosphofructokinases (ATP-PFKs), which renders the reaction reversible, and can thus function both in glycolysis and gluconeogenesis. Consistently, PPi-PFK can replace the enzymes of both the forward (ATP-PFK) and reverse (fructose-bisphosphatase (FBPase)) reactions.</text>
</comment>
<dbReference type="GO" id="GO:0005524">
    <property type="term" value="F:ATP binding"/>
    <property type="evidence" value="ECO:0007669"/>
    <property type="project" value="InterPro"/>
</dbReference>
<dbReference type="PANTHER" id="PTHR43650">
    <property type="entry name" value="PYROPHOSPHATE--FRUCTOSE 6-PHOSPHATE 1-PHOSPHOTRANSFERASE"/>
    <property type="match status" value="1"/>
</dbReference>
<keyword evidence="4 10" id="KW-0808">Transferase</keyword>